<dbReference type="EMBL" id="RAPK01000010">
    <property type="protein sequence ID" value="RKD71149.1"/>
    <property type="molecule type" value="Genomic_DNA"/>
</dbReference>
<dbReference type="PRINTS" id="PR00080">
    <property type="entry name" value="SDRFAMILY"/>
</dbReference>
<evidence type="ECO:0000256" key="1">
    <source>
        <dbReference type="ARBA" id="ARBA00023002"/>
    </source>
</evidence>
<dbReference type="CDD" id="cd05327">
    <property type="entry name" value="retinol-DH_like_SDR_c_like"/>
    <property type="match status" value="1"/>
</dbReference>
<evidence type="ECO:0000313" key="4">
    <source>
        <dbReference type="Proteomes" id="UP000285120"/>
    </source>
</evidence>
<dbReference type="GO" id="GO:0016491">
    <property type="term" value="F:oxidoreductase activity"/>
    <property type="evidence" value="ECO:0007669"/>
    <property type="project" value="UniProtKB-KW"/>
</dbReference>
<dbReference type="PANTHER" id="PTHR43157:SF31">
    <property type="entry name" value="PHOSPHATIDYLINOSITOL-GLYCAN BIOSYNTHESIS CLASS F PROTEIN"/>
    <property type="match status" value="1"/>
</dbReference>
<dbReference type="PRINTS" id="PR00081">
    <property type="entry name" value="GDHRDH"/>
</dbReference>
<dbReference type="Gene3D" id="3.40.50.720">
    <property type="entry name" value="NAD(P)-binding Rossmann-like Domain"/>
    <property type="match status" value="1"/>
</dbReference>
<evidence type="ECO:0000256" key="2">
    <source>
        <dbReference type="RuleBase" id="RU000363"/>
    </source>
</evidence>
<comment type="caution">
    <text evidence="3">The sequence shown here is derived from an EMBL/GenBank/DDBJ whole genome shotgun (WGS) entry which is preliminary data.</text>
</comment>
<dbReference type="InterPro" id="IPR002347">
    <property type="entry name" value="SDR_fam"/>
</dbReference>
<dbReference type="SUPFAM" id="SSF51735">
    <property type="entry name" value="NAD(P)-binding Rossmann-fold domains"/>
    <property type="match status" value="1"/>
</dbReference>
<organism evidence="3 4">
    <name type="scientific">Sinobaca qinghaiensis</name>
    <dbReference type="NCBI Taxonomy" id="342944"/>
    <lineage>
        <taxon>Bacteria</taxon>
        <taxon>Bacillati</taxon>
        <taxon>Bacillota</taxon>
        <taxon>Bacilli</taxon>
        <taxon>Bacillales</taxon>
        <taxon>Sporolactobacillaceae</taxon>
        <taxon>Sinobaca</taxon>
    </lineage>
</organism>
<name>A0A419UZQ8_9BACL</name>
<sequence length="281" mass="30324">MNGKRVLITGGNTGMGLASAKALAKKGAHVIITSRNNERGINAVREINSYSGKNSAEMMICDLASLESIRSFCRNFTSRWHSLDVLINNAGVVQTTRAETADGFEKTIGVNHIGPFLLTNLLLDTLKAAPQGRIIMVSSGAHKWGRINFEDPHFKANYSVWKAYGQSKLANILFALSLNQRLAGSSVTVNSLHPGAVSTSLGVNRDTGFGRGIHAALRPFFQTSEEGASTAVYLASAAEIASISGKYFENMQPIVPSNNALDRGLAEDLWKWSEKEIANAQ</sequence>
<accession>A0A419UZQ8</accession>
<dbReference type="Pfam" id="PF00106">
    <property type="entry name" value="adh_short"/>
    <property type="match status" value="1"/>
</dbReference>
<dbReference type="OrthoDB" id="9809821at2"/>
<dbReference type="Proteomes" id="UP000285120">
    <property type="component" value="Unassembled WGS sequence"/>
</dbReference>
<keyword evidence="4" id="KW-1185">Reference proteome</keyword>
<dbReference type="PANTHER" id="PTHR43157">
    <property type="entry name" value="PHOSPHATIDYLINOSITOL-GLYCAN BIOSYNTHESIS CLASS F PROTEIN-RELATED"/>
    <property type="match status" value="1"/>
</dbReference>
<dbReference type="AlphaFoldDB" id="A0A419UZQ8"/>
<dbReference type="InterPro" id="IPR036291">
    <property type="entry name" value="NAD(P)-bd_dom_sf"/>
</dbReference>
<gene>
    <name evidence="3" type="ORF">ATL39_2543</name>
</gene>
<comment type="similarity">
    <text evidence="2">Belongs to the short-chain dehydrogenases/reductases (SDR) family.</text>
</comment>
<proteinExistence type="inferred from homology"/>
<protein>
    <submittedName>
        <fullName evidence="3">NAD(P)-dependent dehydrogenase (Short-subunit alcohol dehydrogenase family)</fullName>
    </submittedName>
</protein>
<keyword evidence="1" id="KW-0560">Oxidoreductase</keyword>
<evidence type="ECO:0000313" key="3">
    <source>
        <dbReference type="EMBL" id="RKD71149.1"/>
    </source>
</evidence>
<dbReference type="RefSeq" id="WP_120193704.1">
    <property type="nucleotide sequence ID" value="NZ_RAPK01000010.1"/>
</dbReference>
<reference evidence="3 4" key="1">
    <citation type="submission" date="2018-09" db="EMBL/GenBank/DDBJ databases">
        <title>Genomic Encyclopedia of Archaeal and Bacterial Type Strains, Phase II (KMG-II): from individual species to whole genera.</title>
        <authorList>
            <person name="Goeker M."/>
        </authorList>
    </citation>
    <scope>NUCLEOTIDE SEQUENCE [LARGE SCALE GENOMIC DNA]</scope>
    <source>
        <strain evidence="3 4">DSM 17008</strain>
    </source>
</reference>